<evidence type="ECO:0000313" key="3">
    <source>
        <dbReference type="Proteomes" id="UP000293045"/>
    </source>
</evidence>
<dbReference type="VEuPathDB" id="MicrosporidiaDB:CWI39_1777p0010"/>
<dbReference type="Proteomes" id="UP000293045">
    <property type="component" value="Unassembled WGS sequence"/>
</dbReference>
<feature type="coiled-coil region" evidence="1">
    <location>
        <begin position="36"/>
        <end position="63"/>
    </location>
</feature>
<dbReference type="EMBL" id="PIXR01001777">
    <property type="protein sequence ID" value="TBU00138.1"/>
    <property type="molecule type" value="Genomic_DNA"/>
</dbReference>
<keyword evidence="1" id="KW-0175">Coiled coil</keyword>
<protein>
    <submittedName>
        <fullName evidence="2">Uncharacterized protein</fullName>
    </submittedName>
</protein>
<evidence type="ECO:0000256" key="1">
    <source>
        <dbReference type="SAM" id="Coils"/>
    </source>
</evidence>
<gene>
    <name evidence="2" type="ORF">CWI39_1777p0010</name>
</gene>
<dbReference type="AlphaFoldDB" id="A0A4Q9KYP3"/>
<accession>A0A4Q9KYP3</accession>
<sequence>MRMENICTKSNKKTMHSAHLLFEKKKKEKFYYVAACKKMNKIIEEQENEIEVEDEDVNKTAEEIIKKRKKTEYKGFLRMPTEEEICQDIEEIHGNKDLIKIFEGVLTIGENEFIKGEKIKINLHGNVFSASIVQIGNTEISIKAKDGTRTKLQLVGLKGKGTKIYKIKQQD</sequence>
<comment type="caution">
    <text evidence="2">The sequence shown here is derived from an EMBL/GenBank/DDBJ whole genome shotgun (WGS) entry which is preliminary data.</text>
</comment>
<name>A0A4Q9KYP3_9MICR</name>
<organism evidence="2 3">
    <name type="scientific">Hamiltosporidium magnivora</name>
    <dbReference type="NCBI Taxonomy" id="148818"/>
    <lineage>
        <taxon>Eukaryota</taxon>
        <taxon>Fungi</taxon>
        <taxon>Fungi incertae sedis</taxon>
        <taxon>Microsporidia</taxon>
        <taxon>Dubosqiidae</taxon>
        <taxon>Hamiltosporidium</taxon>
    </lineage>
</organism>
<evidence type="ECO:0000313" key="2">
    <source>
        <dbReference type="EMBL" id="TBU00138.1"/>
    </source>
</evidence>
<reference evidence="2 3" key="1">
    <citation type="submission" date="2017-12" db="EMBL/GenBank/DDBJ databases">
        <authorList>
            <person name="Pombert J.-F."/>
            <person name="Haag K.L."/>
            <person name="Ebert D."/>
        </authorList>
    </citation>
    <scope>NUCLEOTIDE SEQUENCE [LARGE SCALE GENOMIC DNA]</scope>
    <source>
        <strain evidence="2">IL-BN-2</strain>
    </source>
</reference>
<dbReference type="VEuPathDB" id="MicrosporidiaDB:CWI36_1699p0010"/>
<proteinExistence type="predicted"/>